<sequence length="843" mass="88432" precursor="true">MSARNLLWFYWRRVRVRRVQELFALVGIAAGVALLFAVQVSNQSLGASVTRLTDGLVGRAQYQLKARDPHGFDESLIRQVQQIDGVAAAAPVLEVQANAARDGRERSVTLLASDPRLAELGGSLVRGYTDERLADLEAVVLPTELASALGAEFGSTVTVQAGGRSVRAPVASVVGANQLGALADSPIVITSLRYAQQLTGMKGRVTRLYVAAEPGRTAQVRAGLERVAGDGIDVRSTDLDGRVFAMLAMPNDSSTALFAGISALVGFLFAFNAMLVMARERRGLIAEMRMSGFRARTVAQVVVFDAFVLGTLASALGIVVGDLLSRSVFEPDPGYLAIAFPVGTGRVVEPSTVVLAFGCGVLAAITAALVPLIGTYRSRTPMDMVEDDGLDRTRRSLTPRWPLLAGGIACLGVTTLVLVLAPEAAIVGMATLVVAMLLCLPPLLAAAVALVNRFQRRVTSVVPTIATGELIATSTRSVAIAAIAAIAVFGTTAIEGARVDLQRGLDPNARELSEVTDVWVSARGEANLLATSPFAAAETVATIARQPQVASVHVYRGSFLDTGERRMWVIAPPRDSRSPIPPSQIVEGDRREAVARLRAGGWAVASEAIARQLGLRIGEPFRLDAPNPTTLRLAAVTTNFGWSPGALVLNADDYRSSWGSGDASALQVRLTPGTSAEAGARAVEAALGGDAPFAVQTASEREQGFRTTTRAGLSRLQQIATLLIAAAALAIAAATAAMIWQRRRRLADLKLTGIGARSLWKALVLESALLLTVGSTVGAVFGLYGQQLLDRALNAVTGFPVAHTVGLTGAFASLGLVTVIALTIAAVPGWWAARVPASAAFDN</sequence>
<dbReference type="STRING" id="469383.Cwoe_5621"/>
<feature type="transmembrane region" description="Helical" evidence="7">
    <location>
        <begin position="805"/>
        <end position="833"/>
    </location>
</feature>
<dbReference type="Pfam" id="PF02687">
    <property type="entry name" value="FtsX"/>
    <property type="match status" value="2"/>
</dbReference>
<dbReference type="HOGENOM" id="CLU_333926_0_0_11"/>
<dbReference type="eggNOG" id="COG4591">
    <property type="taxonomic scope" value="Bacteria"/>
</dbReference>
<reference evidence="10" key="2">
    <citation type="submission" date="2010-01" db="EMBL/GenBank/DDBJ databases">
        <title>The complete genome of Conexibacter woesei DSM 14684.</title>
        <authorList>
            <consortium name="US DOE Joint Genome Institute (JGI-PGF)"/>
            <person name="Lucas S."/>
            <person name="Copeland A."/>
            <person name="Lapidus A."/>
            <person name="Glavina del Rio T."/>
            <person name="Dalin E."/>
            <person name="Tice H."/>
            <person name="Bruce D."/>
            <person name="Goodwin L."/>
            <person name="Pitluck S."/>
            <person name="Kyrpides N."/>
            <person name="Mavromatis K."/>
            <person name="Ivanova N."/>
            <person name="Mikhailova N."/>
            <person name="Chertkov O."/>
            <person name="Brettin T."/>
            <person name="Detter J.C."/>
            <person name="Han C."/>
            <person name="Larimer F."/>
            <person name="Land M."/>
            <person name="Hauser L."/>
            <person name="Markowitz V."/>
            <person name="Cheng J.-F."/>
            <person name="Hugenholtz P."/>
            <person name="Woyke T."/>
            <person name="Wu D."/>
            <person name="Pukall R."/>
            <person name="Steenblock K."/>
            <person name="Schneider S."/>
            <person name="Klenk H.-P."/>
            <person name="Eisen J.A."/>
        </authorList>
    </citation>
    <scope>NUCLEOTIDE SEQUENCE [LARGE SCALE GENOMIC DNA]</scope>
    <source>
        <strain evidence="10">DSM 14684 / CIP 108061 / JCM 11494 / NBRC 100937 / ID131577</strain>
    </source>
</reference>
<dbReference type="OrthoDB" id="4362224at2"/>
<feature type="transmembrane region" description="Helical" evidence="7">
    <location>
        <begin position="760"/>
        <end position="784"/>
    </location>
</feature>
<organism evidence="9 10">
    <name type="scientific">Conexibacter woesei (strain DSM 14684 / CCUG 47730 / CIP 108061 / JCM 11494 / NBRC 100937 / ID131577)</name>
    <dbReference type="NCBI Taxonomy" id="469383"/>
    <lineage>
        <taxon>Bacteria</taxon>
        <taxon>Bacillati</taxon>
        <taxon>Actinomycetota</taxon>
        <taxon>Thermoleophilia</taxon>
        <taxon>Solirubrobacterales</taxon>
        <taxon>Conexibacteraceae</taxon>
        <taxon>Conexibacter</taxon>
    </lineage>
</organism>
<keyword evidence="4 7" id="KW-0812">Transmembrane</keyword>
<dbReference type="Proteomes" id="UP000008229">
    <property type="component" value="Chromosome"/>
</dbReference>
<comment type="subcellular location">
    <subcellularLocation>
        <location evidence="1">Cell membrane</location>
        <topology evidence="1">Multi-pass membrane protein</topology>
    </subcellularLocation>
</comment>
<dbReference type="AlphaFoldDB" id="D3F0U1"/>
<dbReference type="PANTHER" id="PTHR43738:SF1">
    <property type="entry name" value="HEMIN TRANSPORT SYSTEM PERMEASE PROTEIN HRTB-RELATED"/>
    <property type="match status" value="1"/>
</dbReference>
<feature type="transmembrane region" description="Helical" evidence="7">
    <location>
        <begin position="401"/>
        <end position="420"/>
    </location>
</feature>
<evidence type="ECO:0000313" key="10">
    <source>
        <dbReference type="Proteomes" id="UP000008229"/>
    </source>
</evidence>
<feature type="transmembrane region" description="Helical" evidence="7">
    <location>
        <begin position="719"/>
        <end position="740"/>
    </location>
</feature>
<proteinExistence type="predicted"/>
<feature type="transmembrane region" description="Helical" evidence="7">
    <location>
        <begin position="298"/>
        <end position="320"/>
    </location>
</feature>
<dbReference type="RefSeq" id="WP_012937076.1">
    <property type="nucleotide sequence ID" value="NC_013739.1"/>
</dbReference>
<protein>
    <recommendedName>
        <fullName evidence="8">ABC3 transporter permease C-terminal domain-containing protein</fullName>
    </recommendedName>
</protein>
<evidence type="ECO:0000256" key="1">
    <source>
        <dbReference type="ARBA" id="ARBA00004651"/>
    </source>
</evidence>
<evidence type="ECO:0000256" key="3">
    <source>
        <dbReference type="ARBA" id="ARBA00022475"/>
    </source>
</evidence>
<keyword evidence="2" id="KW-0813">Transport</keyword>
<evidence type="ECO:0000256" key="6">
    <source>
        <dbReference type="ARBA" id="ARBA00023136"/>
    </source>
</evidence>
<dbReference type="InterPro" id="IPR051125">
    <property type="entry name" value="ABC-4/HrtB_transporter"/>
</dbReference>
<feature type="domain" description="ABC3 transporter permease C-terminal" evidence="8">
    <location>
        <begin position="257"/>
        <end position="375"/>
    </location>
</feature>
<feature type="transmembrane region" description="Helical" evidence="7">
    <location>
        <begin position="256"/>
        <end position="277"/>
    </location>
</feature>
<evidence type="ECO:0000256" key="2">
    <source>
        <dbReference type="ARBA" id="ARBA00022448"/>
    </source>
</evidence>
<feature type="transmembrane region" description="Helical" evidence="7">
    <location>
        <begin position="426"/>
        <end position="451"/>
    </location>
</feature>
<evidence type="ECO:0000256" key="7">
    <source>
        <dbReference type="SAM" id="Phobius"/>
    </source>
</evidence>
<keyword evidence="6 7" id="KW-0472">Membrane</keyword>
<gene>
    <name evidence="9" type="ordered locus">Cwoe_5621</name>
</gene>
<reference evidence="9 10" key="1">
    <citation type="journal article" date="2010" name="Stand. Genomic Sci.">
        <title>Complete genome sequence of Conexibacter woesei type strain (ID131577).</title>
        <authorList>
            <person name="Pukall R."/>
            <person name="Lapidus A."/>
            <person name="Glavina Del Rio T."/>
            <person name="Copeland A."/>
            <person name="Tice H."/>
            <person name="Cheng J.-F."/>
            <person name="Lucas S."/>
            <person name="Chen F."/>
            <person name="Nolan M."/>
            <person name="Bruce D."/>
            <person name="Goodwin L."/>
            <person name="Pitluck S."/>
            <person name="Mavromatis K."/>
            <person name="Ivanova N."/>
            <person name="Ovchinnikova G."/>
            <person name="Pati A."/>
            <person name="Chen A."/>
            <person name="Palaniappan K."/>
            <person name="Land M."/>
            <person name="Hauser L."/>
            <person name="Chang Y.-J."/>
            <person name="Jeffries C.D."/>
            <person name="Chain P."/>
            <person name="Meincke L."/>
            <person name="Sims D."/>
            <person name="Brettin T."/>
            <person name="Detter J.C."/>
            <person name="Rohde M."/>
            <person name="Goeker M."/>
            <person name="Bristow J."/>
            <person name="Eisen J.A."/>
            <person name="Markowitz V."/>
            <person name="Kyrpides N.C."/>
            <person name="Klenk H.-P."/>
            <person name="Hugenholtz P."/>
        </authorList>
    </citation>
    <scope>NUCLEOTIDE SEQUENCE [LARGE SCALE GENOMIC DNA]</scope>
    <source>
        <strain evidence="10">DSM 14684 / CIP 108061 / JCM 11494 / NBRC 100937 / ID131577</strain>
    </source>
</reference>
<evidence type="ECO:0000313" key="9">
    <source>
        <dbReference type="EMBL" id="ADB54025.1"/>
    </source>
</evidence>
<dbReference type="EMBL" id="CP001854">
    <property type="protein sequence ID" value="ADB54025.1"/>
    <property type="molecule type" value="Genomic_DNA"/>
</dbReference>
<keyword evidence="5 7" id="KW-1133">Transmembrane helix</keyword>
<dbReference type="GO" id="GO:0005886">
    <property type="term" value="C:plasma membrane"/>
    <property type="evidence" value="ECO:0007669"/>
    <property type="project" value="UniProtKB-SubCell"/>
</dbReference>
<name>D3F0U1_CONWI</name>
<evidence type="ECO:0000259" key="8">
    <source>
        <dbReference type="Pfam" id="PF02687"/>
    </source>
</evidence>
<feature type="domain" description="ABC3 transporter permease C-terminal" evidence="8">
    <location>
        <begin position="719"/>
        <end position="833"/>
    </location>
</feature>
<dbReference type="KEGG" id="cwo:Cwoe_5621"/>
<dbReference type="InterPro" id="IPR003838">
    <property type="entry name" value="ABC3_permease_C"/>
</dbReference>
<evidence type="ECO:0000256" key="5">
    <source>
        <dbReference type="ARBA" id="ARBA00022989"/>
    </source>
</evidence>
<feature type="transmembrane region" description="Helical" evidence="7">
    <location>
        <begin position="353"/>
        <end position="374"/>
    </location>
</feature>
<keyword evidence="10" id="KW-1185">Reference proteome</keyword>
<dbReference type="PANTHER" id="PTHR43738">
    <property type="entry name" value="ABC TRANSPORTER, MEMBRANE PROTEIN"/>
    <property type="match status" value="1"/>
</dbReference>
<accession>D3F0U1</accession>
<evidence type="ECO:0000256" key="4">
    <source>
        <dbReference type="ARBA" id="ARBA00022692"/>
    </source>
</evidence>
<keyword evidence="3" id="KW-1003">Cell membrane</keyword>